<evidence type="ECO:0000256" key="10">
    <source>
        <dbReference type="RuleBase" id="RU003915"/>
    </source>
</evidence>
<gene>
    <name evidence="12" type="primary">slyD_1</name>
    <name evidence="12" type="ORF">Mcate_02351</name>
</gene>
<dbReference type="SUPFAM" id="SSF54534">
    <property type="entry name" value="FKBP-like"/>
    <property type="match status" value="1"/>
</dbReference>
<dbReference type="EMBL" id="QWKX01000076">
    <property type="protein sequence ID" value="RIH75182.1"/>
    <property type="molecule type" value="Genomic_DNA"/>
</dbReference>
<keyword evidence="7 9" id="KW-0413">Isomerase</keyword>
<evidence type="ECO:0000256" key="3">
    <source>
        <dbReference type="ARBA" id="ARBA00006577"/>
    </source>
</evidence>
<dbReference type="GO" id="GO:0005737">
    <property type="term" value="C:cytoplasm"/>
    <property type="evidence" value="ECO:0007669"/>
    <property type="project" value="UniProtKB-SubCell"/>
</dbReference>
<accession>A0A399DZ39</accession>
<comment type="subcellular location">
    <subcellularLocation>
        <location evidence="2">Cytoplasm</location>
    </subcellularLocation>
</comment>
<dbReference type="OrthoDB" id="280278at2"/>
<dbReference type="InterPro" id="IPR046357">
    <property type="entry name" value="PPIase_dom_sf"/>
</dbReference>
<keyword evidence="5 9" id="KW-0697">Rotamase</keyword>
<evidence type="ECO:0000256" key="9">
    <source>
        <dbReference type="PROSITE-ProRule" id="PRU00277"/>
    </source>
</evidence>
<reference evidence="12 13" key="1">
    <citation type="submission" date="2018-08" db="EMBL/GenBank/DDBJ databases">
        <title>Meiothermus cateniformans JCM 15151 genome sequencing project.</title>
        <authorList>
            <person name="Da Costa M.S."/>
            <person name="Albuquerque L."/>
            <person name="Raposo P."/>
            <person name="Froufe H.J.C."/>
            <person name="Barroso C.S."/>
            <person name="Egas C."/>
        </authorList>
    </citation>
    <scope>NUCLEOTIDE SEQUENCE [LARGE SCALE GENOMIC DNA]</scope>
    <source>
        <strain evidence="12 13">JCM 15151</strain>
    </source>
</reference>
<dbReference type="PROSITE" id="PS50059">
    <property type="entry name" value="FKBP_PPIASE"/>
    <property type="match status" value="1"/>
</dbReference>
<dbReference type="Pfam" id="PF00254">
    <property type="entry name" value="FKBP_C"/>
    <property type="match status" value="1"/>
</dbReference>
<comment type="caution">
    <text evidence="12">The sequence shown here is derived from an EMBL/GenBank/DDBJ whole genome shotgun (WGS) entry which is preliminary data.</text>
</comment>
<dbReference type="EC" id="5.2.1.8" evidence="10"/>
<dbReference type="Gene3D" id="3.10.50.40">
    <property type="match status" value="1"/>
</dbReference>
<dbReference type="GO" id="GO:0003755">
    <property type="term" value="F:peptidyl-prolyl cis-trans isomerase activity"/>
    <property type="evidence" value="ECO:0007669"/>
    <property type="project" value="UniProtKB-UniRule"/>
</dbReference>
<dbReference type="PANTHER" id="PTHR47861">
    <property type="entry name" value="FKBP-TYPE PEPTIDYL-PROLYL CIS-TRANS ISOMERASE SLYD"/>
    <property type="match status" value="1"/>
</dbReference>
<dbReference type="GO" id="GO:0042026">
    <property type="term" value="P:protein refolding"/>
    <property type="evidence" value="ECO:0007669"/>
    <property type="project" value="UniProtKB-ARBA"/>
</dbReference>
<evidence type="ECO:0000256" key="7">
    <source>
        <dbReference type="ARBA" id="ARBA00023235"/>
    </source>
</evidence>
<comment type="catalytic activity">
    <reaction evidence="1 9 10">
        <text>[protein]-peptidylproline (omega=180) = [protein]-peptidylproline (omega=0)</text>
        <dbReference type="Rhea" id="RHEA:16237"/>
        <dbReference type="Rhea" id="RHEA-COMP:10747"/>
        <dbReference type="Rhea" id="RHEA-COMP:10748"/>
        <dbReference type="ChEBI" id="CHEBI:83833"/>
        <dbReference type="ChEBI" id="CHEBI:83834"/>
        <dbReference type="EC" id="5.2.1.8"/>
    </reaction>
</comment>
<evidence type="ECO:0000256" key="2">
    <source>
        <dbReference type="ARBA" id="ARBA00004496"/>
    </source>
</evidence>
<evidence type="ECO:0000313" key="13">
    <source>
        <dbReference type="Proteomes" id="UP000266089"/>
    </source>
</evidence>
<evidence type="ECO:0000256" key="8">
    <source>
        <dbReference type="ARBA" id="ARBA00037071"/>
    </source>
</evidence>
<keyword evidence="4" id="KW-0963">Cytoplasm</keyword>
<evidence type="ECO:0000259" key="11">
    <source>
        <dbReference type="PROSITE" id="PS50059"/>
    </source>
</evidence>
<evidence type="ECO:0000256" key="6">
    <source>
        <dbReference type="ARBA" id="ARBA00023186"/>
    </source>
</evidence>
<comment type="function">
    <text evidence="8">Also involved in hydrogenase metallocenter assembly, probably by participating in the nickel insertion step. This function in hydrogenase biosynthesis requires chaperone activity and the presence of the metal-binding domain, but not PPIase activity.</text>
</comment>
<name>A0A399DZ39_9DEIN</name>
<evidence type="ECO:0000256" key="5">
    <source>
        <dbReference type="ARBA" id="ARBA00023110"/>
    </source>
</evidence>
<dbReference type="AlphaFoldDB" id="A0A399DZ39"/>
<organism evidence="12 13">
    <name type="scientific">Meiothermus taiwanensis</name>
    <dbReference type="NCBI Taxonomy" id="172827"/>
    <lineage>
        <taxon>Bacteria</taxon>
        <taxon>Thermotogati</taxon>
        <taxon>Deinococcota</taxon>
        <taxon>Deinococci</taxon>
        <taxon>Thermales</taxon>
        <taxon>Thermaceae</taxon>
        <taxon>Meiothermus</taxon>
    </lineage>
</organism>
<dbReference type="Proteomes" id="UP000266089">
    <property type="component" value="Unassembled WGS sequence"/>
</dbReference>
<feature type="domain" description="PPIase FKBP-type" evidence="11">
    <location>
        <begin position="6"/>
        <end position="86"/>
    </location>
</feature>
<dbReference type="InterPro" id="IPR001179">
    <property type="entry name" value="PPIase_FKBP_dom"/>
</dbReference>
<keyword evidence="6" id="KW-0143">Chaperone</keyword>
<evidence type="ECO:0000256" key="1">
    <source>
        <dbReference type="ARBA" id="ARBA00000971"/>
    </source>
</evidence>
<evidence type="ECO:0000256" key="4">
    <source>
        <dbReference type="ARBA" id="ARBA00022490"/>
    </source>
</evidence>
<sequence>MTASKGNVVTIRYTLHVENELIDQGELDYLHGYRNIVAGLEEALEGKVAGDRVVVSVPPEKGYGLYDPEGVQVVDRAAFPNDAELVEGAMFYAEDAQGNPMPFTVLNVDDQDVTIDFNHALAGETLNFDVTLTAIRPATPEELEHGHAHSAHQHSH</sequence>
<comment type="similarity">
    <text evidence="3 10">Belongs to the FKBP-type PPIase family.</text>
</comment>
<dbReference type="PANTHER" id="PTHR47861:SF3">
    <property type="entry name" value="FKBP-TYPE PEPTIDYL-PROLYL CIS-TRANS ISOMERASE SLYD"/>
    <property type="match status" value="1"/>
</dbReference>
<dbReference type="RefSeq" id="WP_027886676.1">
    <property type="nucleotide sequence ID" value="NZ_JBHSXZ010000021.1"/>
</dbReference>
<evidence type="ECO:0000313" key="12">
    <source>
        <dbReference type="EMBL" id="RIH75182.1"/>
    </source>
</evidence>
<proteinExistence type="inferred from homology"/>
<protein>
    <recommendedName>
        <fullName evidence="10">Peptidyl-prolyl cis-trans isomerase</fullName>
        <ecNumber evidence="10">5.2.1.8</ecNumber>
    </recommendedName>
</protein>